<dbReference type="InParanoid" id="J9D3B4"/>
<dbReference type="AlphaFoldDB" id="J9D3B4"/>
<dbReference type="Pfam" id="PF16661">
    <property type="entry name" value="Lactamase_B_6"/>
    <property type="match status" value="1"/>
</dbReference>
<keyword evidence="3" id="KW-1185">Reference proteome</keyword>
<dbReference type="Gene3D" id="3.60.15.10">
    <property type="entry name" value="Ribonuclease Z/Hydroxyacylglutathione hydrolase-like"/>
    <property type="match status" value="1"/>
</dbReference>
<proteinExistence type="predicted"/>
<gene>
    <name evidence="2" type="ORF">EDEG_03238</name>
</gene>
<protein>
    <recommendedName>
        <fullName evidence="1">Metallo-beta-lactamase domain-containing protein</fullName>
    </recommendedName>
</protein>
<dbReference type="HOGENOM" id="CLU_580059_0_0_1"/>
<dbReference type="EMBL" id="AFBI03000077">
    <property type="protein sequence ID" value="EJW02336.1"/>
    <property type="molecule type" value="Genomic_DNA"/>
</dbReference>
<evidence type="ECO:0000313" key="2">
    <source>
        <dbReference type="EMBL" id="EJW02336.1"/>
    </source>
</evidence>
<feature type="domain" description="Metallo-beta-lactamase" evidence="1">
    <location>
        <begin position="25"/>
        <end position="101"/>
    </location>
</feature>
<evidence type="ECO:0000259" key="1">
    <source>
        <dbReference type="Pfam" id="PF16661"/>
    </source>
</evidence>
<dbReference type="STRING" id="1003232.J9D3B4"/>
<comment type="caution">
    <text evidence="2">The sequence shown here is derived from an EMBL/GenBank/DDBJ whole genome shotgun (WGS) entry which is preliminary data.</text>
</comment>
<dbReference type="OrthoDB" id="64353at2759"/>
<dbReference type="InterPro" id="IPR001279">
    <property type="entry name" value="Metallo-B-lactamas"/>
</dbReference>
<dbReference type="VEuPathDB" id="MicrosporidiaDB:EDEG_03238"/>
<organism evidence="2 3">
    <name type="scientific">Edhazardia aedis (strain USNM 41457)</name>
    <name type="common">Microsporidian parasite</name>
    <dbReference type="NCBI Taxonomy" id="1003232"/>
    <lineage>
        <taxon>Eukaryota</taxon>
        <taxon>Fungi</taxon>
        <taxon>Fungi incertae sedis</taxon>
        <taxon>Microsporidia</taxon>
        <taxon>Edhazardia</taxon>
    </lineage>
</organism>
<dbReference type="SUPFAM" id="SSF56281">
    <property type="entry name" value="Metallo-hydrolase/oxidoreductase"/>
    <property type="match status" value="1"/>
</dbReference>
<dbReference type="InterPro" id="IPR036866">
    <property type="entry name" value="RibonucZ/Hydroxyglut_hydro"/>
</dbReference>
<reference evidence="3" key="2">
    <citation type="submission" date="2015-07" db="EMBL/GenBank/DDBJ databases">
        <title>Contrasting host-pathogen interactions and genome evolution in two generalist and specialist microsporidian pathogens of mosquitoes.</title>
        <authorList>
            <consortium name="The Broad Institute Genomics Platform"/>
            <consortium name="The Broad Institute Genome Sequencing Center for Infectious Disease"/>
            <person name="Cuomo C.A."/>
            <person name="Sanscrainte N.D."/>
            <person name="Goldberg J.M."/>
            <person name="Heiman D."/>
            <person name="Young S."/>
            <person name="Zeng Q."/>
            <person name="Becnel J.J."/>
            <person name="Birren B.W."/>
        </authorList>
    </citation>
    <scope>NUCLEOTIDE SEQUENCE [LARGE SCALE GENOMIC DNA]</scope>
    <source>
        <strain evidence="3">USNM 41457</strain>
    </source>
</reference>
<dbReference type="Proteomes" id="UP000003163">
    <property type="component" value="Unassembled WGS sequence"/>
</dbReference>
<evidence type="ECO:0000313" key="3">
    <source>
        <dbReference type="Proteomes" id="UP000003163"/>
    </source>
</evidence>
<sequence length="471" mass="53802">MNNCNGAFRLTSLYNKDGHNVCYILVIGKYKILLNIGAYNLDWSYLEKHIEEIKNIDFILLSHYDLRFTGGLPFLTKNGCFKPTYATSPIFELSKICINELNSDCCAEYLVKNDYICSSSIIIDQEEQPLQNIQLNERINESNLNYNDNKNKNKSEPEIISERKKHGEFGNSEIDKLATVSYNCSSKTSLGEFGNTQNVQNITEKQQKNIKNSLSASFIREEAILKIDNFNLGTEKDKSRLNANSHQIINYDKNIDKKNEDYESQKGNTLLITDSTVNSRNLDISINEKERKNNFNPVSSNLYVSDFHEYTDSCTKKLSNSNLSTNLIVENDENIEKKHIWTKNVVNKGNKNGNTNGLAKSSEQINSKEFQNKEISTGKKSKNTDICNINNSSAVNQTNSFFVGEISTDNQCVFDNRFSNQDPDNLENSIFKSNPTNNDSLLYDKNNKIVKNKVRMTFFIKKNLLNLLLIK</sequence>
<reference evidence="2 3" key="1">
    <citation type="submission" date="2011-08" db="EMBL/GenBank/DDBJ databases">
        <authorList>
            <person name="Liu Z.J."/>
            <person name="Shi F.L."/>
            <person name="Lu J.Q."/>
            <person name="Li M."/>
            <person name="Wang Z.L."/>
        </authorList>
    </citation>
    <scope>NUCLEOTIDE SEQUENCE [LARGE SCALE GENOMIC DNA]</scope>
    <source>
        <strain evidence="2 3">USNM 41457</strain>
    </source>
</reference>
<accession>J9D3B4</accession>
<name>J9D3B4_EDHAE</name>